<evidence type="ECO:0000313" key="1">
    <source>
        <dbReference type="EMBL" id="OVF06630.1"/>
    </source>
</evidence>
<name>A0AA91PWK9_CLALS</name>
<dbReference type="AlphaFoldDB" id="A0AA91PWK9"/>
<gene>
    <name evidence="1" type="ORF">A9F13_19g00275</name>
</gene>
<dbReference type="KEGG" id="clus:A9F13_19g00275"/>
<protein>
    <submittedName>
        <fullName evidence="1">Uncharacterized protein</fullName>
    </submittedName>
</protein>
<dbReference type="EMBL" id="LYUB02000019">
    <property type="protein sequence ID" value="OVF06630.1"/>
    <property type="molecule type" value="Genomic_DNA"/>
</dbReference>
<organism evidence="1 2">
    <name type="scientific">Clavispora lusitaniae</name>
    <name type="common">Candida lusitaniae</name>
    <dbReference type="NCBI Taxonomy" id="36911"/>
    <lineage>
        <taxon>Eukaryota</taxon>
        <taxon>Fungi</taxon>
        <taxon>Dikarya</taxon>
        <taxon>Ascomycota</taxon>
        <taxon>Saccharomycotina</taxon>
        <taxon>Pichiomycetes</taxon>
        <taxon>Metschnikowiaceae</taxon>
        <taxon>Clavispora</taxon>
    </lineage>
</organism>
<comment type="caution">
    <text evidence="1">The sequence shown here is derived from an EMBL/GenBank/DDBJ whole genome shotgun (WGS) entry which is preliminary data.</text>
</comment>
<dbReference type="Proteomes" id="UP000195602">
    <property type="component" value="Unassembled WGS sequence"/>
</dbReference>
<reference evidence="1 2" key="1">
    <citation type="submission" date="2017-04" db="EMBL/GenBank/DDBJ databases">
        <title>Draft genome of the yeast Clavispora lusitaniae type strain CBS 6936.</title>
        <authorList>
            <person name="Durrens P."/>
            <person name="Klopp C."/>
            <person name="Biteau N."/>
            <person name="Fitton-Ouhabi V."/>
            <person name="Dementhon K."/>
            <person name="Accoceberry I."/>
            <person name="Sherman D.J."/>
            <person name="Noel T."/>
        </authorList>
    </citation>
    <scope>NUCLEOTIDE SEQUENCE [LARGE SCALE GENOMIC DNA]</scope>
    <source>
        <strain evidence="1 2">CBS 6936</strain>
    </source>
</reference>
<accession>A0AA91PWK9</accession>
<evidence type="ECO:0000313" key="2">
    <source>
        <dbReference type="Proteomes" id="UP000195602"/>
    </source>
</evidence>
<proteinExistence type="predicted"/>
<sequence length="437" mass="49969">MAGPPEIPGFYYDPDKRKYFKIVNGDQRHNSNYSNNTIRSRKRAIEFEERIRSPETEYEQCLSKLSKNAKRLKTCPLEHTLNDMLGVGSPSGYLSPAFILNQLQSFTFRSGFQALCMIDDDHILTLRYQIHFMVFNTAEFCDAGIKAIPQHSKYSTLLPAPPKYIESSEDWTFARCKNGSQYLLRWVKKGDRWGVENHTETYLQKLRLAAGDILSPNTETYAKPHEGKLYILTENRWMIVMSLIDFSYELTLLTRVDTPIPQGTILNVTGCVWYFSVGKTVYVGRSNRDKILKWKFQDHVIKILVDESKVHDSQATSSYYTFVIITNKEIITRTIELGTMDISSDDSPISIHNNNQSCPMIVMLGPQILIQESPRIFKLVDLNMNTEEDIEVPGLASWETDSLGSIVRVLQSKKKYVVAVGSSVFIQSKPTTRLNVT</sequence>